<reference evidence="2" key="1">
    <citation type="submission" date="2021-03" db="EMBL/GenBank/DDBJ databases">
        <title>Draft genome sequence of rust myrtle Austropuccinia psidii MF-1, a brazilian biotype.</title>
        <authorList>
            <person name="Quecine M.C."/>
            <person name="Pachon D.M.R."/>
            <person name="Bonatelli M.L."/>
            <person name="Correr F.H."/>
            <person name="Franceschini L.M."/>
            <person name="Leite T.F."/>
            <person name="Margarido G.R.A."/>
            <person name="Almeida C.A."/>
            <person name="Ferrarezi J.A."/>
            <person name="Labate C.A."/>
        </authorList>
    </citation>
    <scope>NUCLEOTIDE SEQUENCE</scope>
    <source>
        <strain evidence="2">MF-1</strain>
    </source>
</reference>
<dbReference type="GO" id="GO:0003676">
    <property type="term" value="F:nucleic acid binding"/>
    <property type="evidence" value="ECO:0007669"/>
    <property type="project" value="InterPro"/>
</dbReference>
<organism evidence="2 3">
    <name type="scientific">Austropuccinia psidii MF-1</name>
    <dbReference type="NCBI Taxonomy" id="1389203"/>
    <lineage>
        <taxon>Eukaryota</taxon>
        <taxon>Fungi</taxon>
        <taxon>Dikarya</taxon>
        <taxon>Basidiomycota</taxon>
        <taxon>Pucciniomycotina</taxon>
        <taxon>Pucciniomycetes</taxon>
        <taxon>Pucciniales</taxon>
        <taxon>Sphaerophragmiaceae</taxon>
        <taxon>Austropuccinia</taxon>
    </lineage>
</organism>
<dbReference type="AlphaFoldDB" id="A0A9Q3HJX4"/>
<dbReference type="CDD" id="cd00024">
    <property type="entry name" value="CD_CSD"/>
    <property type="match status" value="1"/>
</dbReference>
<dbReference type="PANTHER" id="PTHR37984">
    <property type="entry name" value="PROTEIN CBG26694"/>
    <property type="match status" value="1"/>
</dbReference>
<dbReference type="GO" id="GO:0006338">
    <property type="term" value="P:chromatin remodeling"/>
    <property type="evidence" value="ECO:0007669"/>
    <property type="project" value="UniProtKB-ARBA"/>
</dbReference>
<dbReference type="InterPro" id="IPR050951">
    <property type="entry name" value="Retrovirus_Pol_polyprotein"/>
</dbReference>
<evidence type="ECO:0000259" key="1">
    <source>
        <dbReference type="PROSITE" id="PS50013"/>
    </source>
</evidence>
<comment type="caution">
    <text evidence="2">The sequence shown here is derived from an EMBL/GenBank/DDBJ whole genome shotgun (WGS) entry which is preliminary data.</text>
</comment>
<dbReference type="InterPro" id="IPR056924">
    <property type="entry name" value="SH3_Tf2-1"/>
</dbReference>
<dbReference type="PROSITE" id="PS50013">
    <property type="entry name" value="CHROMO_2"/>
    <property type="match status" value="1"/>
</dbReference>
<sequence>MYVSYHQDYWNTWLPLAKFAYNNAEHLSTKQSPFFTIYGRNPSFDSIHISQDSPTGKLSTKLQSVQKVVKEELESEIRRFRKYADTNRSIPPDFQPGDKVWLASKNIKTTRPTKKLSERWLGSFEVIRKIGSHAYHLTFPQQWKSVHPVFHVSLLEPVKQSSIPNCHQLPLLPALVEDQEEWEVAQVLDSKLKRGELCYLVEWKGFSEDQKEQLVNKLPALPTHQTFSRISIHFIQTDLVQIPQEFDLYGAWWGEEVMKVSSPPGMHL</sequence>
<dbReference type="InterPro" id="IPR016197">
    <property type="entry name" value="Chromo-like_dom_sf"/>
</dbReference>
<dbReference type="Proteomes" id="UP000765509">
    <property type="component" value="Unassembled WGS sequence"/>
</dbReference>
<dbReference type="InterPro" id="IPR000953">
    <property type="entry name" value="Chromo/chromo_shadow_dom"/>
</dbReference>
<proteinExistence type="predicted"/>
<evidence type="ECO:0000313" key="2">
    <source>
        <dbReference type="EMBL" id="MBW0506967.1"/>
    </source>
</evidence>
<accession>A0A9Q3HJX4</accession>
<dbReference type="SUPFAM" id="SSF54160">
    <property type="entry name" value="Chromo domain-like"/>
    <property type="match status" value="1"/>
</dbReference>
<protein>
    <recommendedName>
        <fullName evidence="1">Chromo domain-containing protein</fullName>
    </recommendedName>
</protein>
<dbReference type="Gene3D" id="2.40.50.40">
    <property type="match status" value="1"/>
</dbReference>
<name>A0A9Q3HJX4_9BASI</name>
<dbReference type="Gene3D" id="3.30.420.10">
    <property type="entry name" value="Ribonuclease H-like superfamily/Ribonuclease H"/>
    <property type="match status" value="1"/>
</dbReference>
<keyword evidence="3" id="KW-1185">Reference proteome</keyword>
<dbReference type="EMBL" id="AVOT02019434">
    <property type="protein sequence ID" value="MBW0506967.1"/>
    <property type="molecule type" value="Genomic_DNA"/>
</dbReference>
<evidence type="ECO:0000313" key="3">
    <source>
        <dbReference type="Proteomes" id="UP000765509"/>
    </source>
</evidence>
<dbReference type="PANTHER" id="PTHR37984:SF5">
    <property type="entry name" value="PROTEIN NYNRIN-LIKE"/>
    <property type="match status" value="1"/>
</dbReference>
<gene>
    <name evidence="2" type="ORF">O181_046682</name>
</gene>
<dbReference type="Pfam" id="PF24626">
    <property type="entry name" value="SH3_Tf2-1"/>
    <property type="match status" value="1"/>
</dbReference>
<dbReference type="InterPro" id="IPR036397">
    <property type="entry name" value="RNaseH_sf"/>
</dbReference>
<feature type="domain" description="Chromo" evidence="1">
    <location>
        <begin position="182"/>
        <end position="212"/>
    </location>
</feature>